<dbReference type="GO" id="GO:0004497">
    <property type="term" value="F:monooxygenase activity"/>
    <property type="evidence" value="ECO:0007669"/>
    <property type="project" value="UniProtKB-KW"/>
</dbReference>
<evidence type="ECO:0000313" key="2">
    <source>
        <dbReference type="EMBL" id="ABK17153.1"/>
    </source>
</evidence>
<evidence type="ECO:0000259" key="1">
    <source>
        <dbReference type="Pfam" id="PF03992"/>
    </source>
</evidence>
<evidence type="ECO:0000313" key="3">
    <source>
        <dbReference type="Proteomes" id="UP000001784"/>
    </source>
</evidence>
<dbReference type="InterPro" id="IPR011008">
    <property type="entry name" value="Dimeric_a/b-barrel"/>
</dbReference>
<name>A0LIA1_SYNFM</name>
<dbReference type="InParanoid" id="A0LIA1"/>
<gene>
    <name evidence="2" type="ordered locus">Sfum_1463</name>
</gene>
<dbReference type="Pfam" id="PF03992">
    <property type="entry name" value="ABM"/>
    <property type="match status" value="1"/>
</dbReference>
<dbReference type="EMBL" id="CP000478">
    <property type="protein sequence ID" value="ABK17153.1"/>
    <property type="molecule type" value="Genomic_DNA"/>
</dbReference>
<dbReference type="Gene3D" id="3.30.70.100">
    <property type="match status" value="1"/>
</dbReference>
<proteinExistence type="predicted"/>
<dbReference type="InterPro" id="IPR007138">
    <property type="entry name" value="ABM_dom"/>
</dbReference>
<feature type="domain" description="ABM" evidence="1">
    <location>
        <begin position="1"/>
        <end position="73"/>
    </location>
</feature>
<dbReference type="STRING" id="335543.Sfum_1463"/>
<reference evidence="2 3" key="1">
    <citation type="submission" date="2006-10" db="EMBL/GenBank/DDBJ databases">
        <title>Complete sequence of Syntrophobacter fumaroxidans MPOB.</title>
        <authorList>
            <consortium name="US DOE Joint Genome Institute"/>
            <person name="Copeland A."/>
            <person name="Lucas S."/>
            <person name="Lapidus A."/>
            <person name="Barry K."/>
            <person name="Detter J.C."/>
            <person name="Glavina del Rio T."/>
            <person name="Hammon N."/>
            <person name="Israni S."/>
            <person name="Pitluck S."/>
            <person name="Goltsman E.G."/>
            <person name="Martinez M."/>
            <person name="Schmutz J."/>
            <person name="Larimer F."/>
            <person name="Land M."/>
            <person name="Hauser L."/>
            <person name="Kyrpides N."/>
            <person name="Kim E."/>
            <person name="Boone D.R."/>
            <person name="Brockman F."/>
            <person name="Culley D."/>
            <person name="Ferry J."/>
            <person name="Gunsalus R."/>
            <person name="McInerney M.J."/>
            <person name="Morrison M."/>
            <person name="Plugge C."/>
            <person name="Rohlin L."/>
            <person name="Scholten J."/>
            <person name="Sieber J."/>
            <person name="Stams A.J.M."/>
            <person name="Worm P."/>
            <person name="Henstra A.M."/>
            <person name="Richardson P."/>
        </authorList>
    </citation>
    <scope>NUCLEOTIDE SEQUENCE [LARGE SCALE GENOMIC DNA]</scope>
    <source>
        <strain evidence="3">DSM 10017 / MPOB</strain>
    </source>
</reference>
<protein>
    <submittedName>
        <fullName evidence="2">Antibiotic biosynthesis monooxygenase</fullName>
    </submittedName>
</protein>
<dbReference type="HOGENOM" id="CLU_131496_8_1_7"/>
<keyword evidence="2" id="KW-0560">Oxidoreductase</keyword>
<keyword evidence="3" id="KW-1185">Reference proteome</keyword>
<keyword evidence="2" id="KW-0503">Monooxygenase</keyword>
<dbReference type="AlphaFoldDB" id="A0LIA1"/>
<dbReference type="RefSeq" id="WP_011698324.1">
    <property type="nucleotide sequence ID" value="NC_008554.1"/>
</dbReference>
<dbReference type="OrthoDB" id="287932at2"/>
<sequence>MIHASLRMKFASNKLAEARKTLCEMVERTRFSQGCLGCNVYQGLLERNVLLFEEWWETQADLERHLRSDPYRHVILVIEMAAECPEIRFSEITHSSGLETLEKTRRSYRELA</sequence>
<dbReference type="eggNOG" id="COG1359">
    <property type="taxonomic scope" value="Bacteria"/>
</dbReference>
<dbReference type="SUPFAM" id="SSF54909">
    <property type="entry name" value="Dimeric alpha+beta barrel"/>
    <property type="match status" value="1"/>
</dbReference>
<dbReference type="KEGG" id="sfu:Sfum_1463"/>
<accession>A0LIA1</accession>
<dbReference type="Proteomes" id="UP000001784">
    <property type="component" value="Chromosome"/>
</dbReference>
<organism evidence="2 3">
    <name type="scientific">Syntrophobacter fumaroxidans (strain DSM 10017 / MPOB)</name>
    <dbReference type="NCBI Taxonomy" id="335543"/>
    <lineage>
        <taxon>Bacteria</taxon>
        <taxon>Pseudomonadati</taxon>
        <taxon>Thermodesulfobacteriota</taxon>
        <taxon>Syntrophobacteria</taxon>
        <taxon>Syntrophobacterales</taxon>
        <taxon>Syntrophobacteraceae</taxon>
        <taxon>Syntrophobacter</taxon>
    </lineage>
</organism>